<dbReference type="Proteomes" id="UP000515204">
    <property type="component" value="Unplaced"/>
</dbReference>
<feature type="region of interest" description="Disordered" evidence="1">
    <location>
        <begin position="41"/>
        <end position="91"/>
    </location>
</feature>
<gene>
    <name evidence="4" type="primary">LOC106750498</name>
</gene>
<proteinExistence type="predicted"/>
<keyword evidence="3" id="KW-1185">Reference proteome</keyword>
<evidence type="ECO:0000259" key="2">
    <source>
        <dbReference type="Pfam" id="PF13843"/>
    </source>
</evidence>
<dbReference type="GeneID" id="106750498"/>
<sequence length="266" mass="31245">MSTRRKYLIPLQIIETLENSLDSDMEDIEIEHEWDIKEVGDASKVIEEDENSNSDDNIGYHRPRKSTQIIESDCSSNDPTSSIQASSTQPISRRTLWHSNKDNEFNDNISVFSGVHEIKISGRTPYSYFIQIFSEDIFNHIAEETIRYAVQYGKDIFNISISEMKQFFGINIVMTYISYPNYRLYWSSNPSLRLGIIADAMPIKRFEEIKRFLHYNHEIQKECNDIFIKIRPLLNMLSKTIRYNYSDFYAFMRMSLECGCFRLVGL</sequence>
<evidence type="ECO:0000313" key="3">
    <source>
        <dbReference type="Proteomes" id="UP000515204"/>
    </source>
</evidence>
<evidence type="ECO:0000313" key="4">
    <source>
        <dbReference type="RefSeq" id="XP_014486381.1"/>
    </source>
</evidence>
<dbReference type="OrthoDB" id="6764648at2759"/>
<accession>A0A6P3Y5W6</accession>
<evidence type="ECO:0000256" key="1">
    <source>
        <dbReference type="SAM" id="MobiDB-lite"/>
    </source>
</evidence>
<feature type="compositionally biased region" description="Polar residues" evidence="1">
    <location>
        <begin position="66"/>
        <end position="91"/>
    </location>
</feature>
<name>A0A6P3Y5W6_DINQU</name>
<dbReference type="RefSeq" id="XP_014486381.1">
    <property type="nucleotide sequence ID" value="XM_014630895.1"/>
</dbReference>
<dbReference type="Pfam" id="PF13843">
    <property type="entry name" value="DDE_Tnp_1_7"/>
    <property type="match status" value="1"/>
</dbReference>
<dbReference type="InterPro" id="IPR029526">
    <property type="entry name" value="PGBD"/>
</dbReference>
<dbReference type="KEGG" id="dqu:106750498"/>
<protein>
    <submittedName>
        <fullName evidence="4">PiggyBac transposable element-derived protein 2-like</fullName>
    </submittedName>
</protein>
<dbReference type="PANTHER" id="PTHR47272">
    <property type="entry name" value="DDE_TNP_1_7 DOMAIN-CONTAINING PROTEIN"/>
    <property type="match status" value="1"/>
</dbReference>
<dbReference type="PANTHER" id="PTHR47272:SF1">
    <property type="entry name" value="PIGGYBAC TRANSPOSABLE ELEMENT-DERIVED PROTEIN 3-LIKE"/>
    <property type="match status" value="1"/>
</dbReference>
<dbReference type="AlphaFoldDB" id="A0A6P3Y5W6"/>
<reference evidence="4" key="1">
    <citation type="submission" date="2025-08" db="UniProtKB">
        <authorList>
            <consortium name="RefSeq"/>
        </authorList>
    </citation>
    <scope>IDENTIFICATION</scope>
</reference>
<feature type="domain" description="PiggyBac transposable element-derived protein" evidence="2">
    <location>
        <begin position="124"/>
        <end position="245"/>
    </location>
</feature>
<organism evidence="3 4">
    <name type="scientific">Dinoponera quadriceps</name>
    <name type="common">South American ant</name>
    <dbReference type="NCBI Taxonomy" id="609295"/>
    <lineage>
        <taxon>Eukaryota</taxon>
        <taxon>Metazoa</taxon>
        <taxon>Ecdysozoa</taxon>
        <taxon>Arthropoda</taxon>
        <taxon>Hexapoda</taxon>
        <taxon>Insecta</taxon>
        <taxon>Pterygota</taxon>
        <taxon>Neoptera</taxon>
        <taxon>Endopterygota</taxon>
        <taxon>Hymenoptera</taxon>
        <taxon>Apocrita</taxon>
        <taxon>Aculeata</taxon>
        <taxon>Formicoidea</taxon>
        <taxon>Formicidae</taxon>
        <taxon>Ponerinae</taxon>
        <taxon>Ponerini</taxon>
        <taxon>Dinoponera</taxon>
    </lineage>
</organism>